<feature type="region of interest" description="Disordered" evidence="1">
    <location>
        <begin position="24"/>
        <end position="56"/>
    </location>
</feature>
<feature type="compositionally biased region" description="Low complexity" evidence="1">
    <location>
        <begin position="33"/>
        <end position="44"/>
    </location>
</feature>
<feature type="chain" id="PRO_5038821760" description="DUF3558 domain-containing protein" evidence="2">
    <location>
        <begin position="21"/>
        <end position="193"/>
    </location>
</feature>
<keyword evidence="4" id="KW-1185">Reference proteome</keyword>
<feature type="signal peptide" evidence="2">
    <location>
        <begin position="1"/>
        <end position="20"/>
    </location>
</feature>
<protein>
    <recommendedName>
        <fullName evidence="5">DUF3558 domain-containing protein</fullName>
    </recommendedName>
</protein>
<keyword evidence="2" id="KW-0732">Signal</keyword>
<organism evidence="3 4">
    <name type="scientific">Amycolatopsis umgeniensis</name>
    <dbReference type="NCBI Taxonomy" id="336628"/>
    <lineage>
        <taxon>Bacteria</taxon>
        <taxon>Bacillati</taxon>
        <taxon>Actinomycetota</taxon>
        <taxon>Actinomycetes</taxon>
        <taxon>Pseudonocardiales</taxon>
        <taxon>Pseudonocardiaceae</taxon>
        <taxon>Amycolatopsis</taxon>
    </lineage>
</organism>
<dbReference type="EMBL" id="JACHMX010000001">
    <property type="protein sequence ID" value="MBB5854324.1"/>
    <property type="molecule type" value="Genomic_DNA"/>
</dbReference>
<comment type="caution">
    <text evidence="3">The sequence shown here is derived from an EMBL/GenBank/DDBJ whole genome shotgun (WGS) entry which is preliminary data.</text>
</comment>
<sequence>MKRTWGLLSVGTLFFLTACSGEPAPAPPPAPPSTSASKAPSTTPTTPPPPASPAEITAACPFLPLTEVQQIIGDAIYGARDGQQEGEVRKKEDATDYACHYNRADGLYLTVVPEDGWSVPSMAAETKKECTKPPTPLPGIGETAWYCDGKDQRVTTVVYKRAHGQIRVALVDLSGGTRADVYETIAKRLAERL</sequence>
<reference evidence="3 4" key="1">
    <citation type="submission" date="2020-08" db="EMBL/GenBank/DDBJ databases">
        <title>Sequencing the genomes of 1000 actinobacteria strains.</title>
        <authorList>
            <person name="Klenk H.-P."/>
        </authorList>
    </citation>
    <scope>NUCLEOTIDE SEQUENCE [LARGE SCALE GENOMIC DNA]</scope>
    <source>
        <strain evidence="3 4">DSM 45272</strain>
    </source>
</reference>
<dbReference type="AlphaFoldDB" id="A0A841B754"/>
<dbReference type="PROSITE" id="PS51257">
    <property type="entry name" value="PROKAR_LIPOPROTEIN"/>
    <property type="match status" value="1"/>
</dbReference>
<proteinExistence type="predicted"/>
<evidence type="ECO:0000313" key="4">
    <source>
        <dbReference type="Proteomes" id="UP000580861"/>
    </source>
</evidence>
<dbReference type="Proteomes" id="UP000580861">
    <property type="component" value="Unassembled WGS sequence"/>
</dbReference>
<evidence type="ECO:0000313" key="3">
    <source>
        <dbReference type="EMBL" id="MBB5854324.1"/>
    </source>
</evidence>
<name>A0A841B754_9PSEU</name>
<gene>
    <name evidence="3" type="ORF">HDA45_004411</name>
</gene>
<evidence type="ECO:0000256" key="2">
    <source>
        <dbReference type="SAM" id="SignalP"/>
    </source>
</evidence>
<evidence type="ECO:0000256" key="1">
    <source>
        <dbReference type="SAM" id="MobiDB-lite"/>
    </source>
</evidence>
<evidence type="ECO:0008006" key="5">
    <source>
        <dbReference type="Google" id="ProtNLM"/>
    </source>
</evidence>
<dbReference type="RefSeq" id="WP_184898243.1">
    <property type="nucleotide sequence ID" value="NZ_JACHMX010000001.1"/>
</dbReference>
<accession>A0A841B754</accession>